<keyword evidence="10" id="KW-1185">Reference proteome</keyword>
<dbReference type="InterPro" id="IPR036855">
    <property type="entry name" value="Znf_CCCH_sf"/>
</dbReference>
<comment type="subcellular location">
    <subcellularLocation>
        <location evidence="1">Nucleus</location>
    </subcellularLocation>
</comment>
<evidence type="ECO:0000256" key="6">
    <source>
        <dbReference type="PROSITE-ProRule" id="PRU00723"/>
    </source>
</evidence>
<dbReference type="Gene3D" id="4.10.1000.10">
    <property type="entry name" value="Zinc finger, CCCH-type"/>
    <property type="match status" value="1"/>
</dbReference>
<name>A0A8J2T4B3_ZYGB2</name>
<keyword evidence="5" id="KW-0539">Nucleus</keyword>
<dbReference type="InterPro" id="IPR000571">
    <property type="entry name" value="Znf_CCCH"/>
</dbReference>
<protein>
    <submittedName>
        <fullName evidence="9">BN860_13410g1_1</fullName>
    </submittedName>
</protein>
<evidence type="ECO:0000313" key="9">
    <source>
        <dbReference type="EMBL" id="CDF87742.1"/>
    </source>
</evidence>
<evidence type="ECO:0000256" key="4">
    <source>
        <dbReference type="ARBA" id="ARBA00022833"/>
    </source>
</evidence>
<dbReference type="GO" id="GO:0005634">
    <property type="term" value="C:nucleus"/>
    <property type="evidence" value="ECO:0007669"/>
    <property type="project" value="UniProtKB-SubCell"/>
</dbReference>
<feature type="region of interest" description="Disordered" evidence="7">
    <location>
        <begin position="215"/>
        <end position="250"/>
    </location>
</feature>
<feature type="region of interest" description="Disordered" evidence="7">
    <location>
        <begin position="423"/>
        <end position="458"/>
    </location>
</feature>
<feature type="domain" description="C3H1-type" evidence="8">
    <location>
        <begin position="5"/>
        <end position="32"/>
    </location>
</feature>
<feature type="compositionally biased region" description="Low complexity" evidence="7">
    <location>
        <begin position="291"/>
        <end position="300"/>
    </location>
</feature>
<feature type="compositionally biased region" description="Low complexity" evidence="7">
    <location>
        <begin position="425"/>
        <end position="436"/>
    </location>
</feature>
<feature type="compositionally biased region" description="Polar residues" evidence="7">
    <location>
        <begin position="437"/>
        <end position="458"/>
    </location>
</feature>
<evidence type="ECO:0000256" key="2">
    <source>
        <dbReference type="ARBA" id="ARBA00022723"/>
    </source>
</evidence>
<dbReference type="SUPFAM" id="SSF90229">
    <property type="entry name" value="CCCH zinc finger"/>
    <property type="match status" value="1"/>
</dbReference>
<feature type="zinc finger region" description="C3H1-type" evidence="6">
    <location>
        <begin position="5"/>
        <end position="32"/>
    </location>
</feature>
<gene>
    <name evidence="9" type="ORF">BN860_13410g</name>
</gene>
<reference evidence="10" key="1">
    <citation type="journal article" date="2013" name="Genome Announc.">
        <title>Genome sequence of the food spoilage yeast Zygosaccharomyces bailii CLIB 213(T).</title>
        <authorList>
            <person name="Galeote V."/>
            <person name="Bigey F."/>
            <person name="Devillers H."/>
            <person name="Neuveglise C."/>
            <person name="Dequin S."/>
        </authorList>
    </citation>
    <scope>NUCLEOTIDE SEQUENCE [LARGE SCALE GENOMIC DNA]</scope>
    <source>
        <strain evidence="10">CLIB 213 / ATCC 58445 / CBS 680 / CCRC 21525 / NBRC 1098 / NCYC 1416 / NRRL Y-2227</strain>
    </source>
</reference>
<dbReference type="PANTHER" id="PTHR46527">
    <property type="entry name" value="NUCLEOPORIN-LIKE PROTEIN 2"/>
    <property type="match status" value="1"/>
</dbReference>
<evidence type="ECO:0000256" key="5">
    <source>
        <dbReference type="ARBA" id="ARBA00023242"/>
    </source>
</evidence>
<dbReference type="EMBL" id="HG316454">
    <property type="protein sequence ID" value="CDF87742.1"/>
    <property type="molecule type" value="Genomic_DNA"/>
</dbReference>
<feature type="region of interest" description="Disordered" evidence="7">
    <location>
        <begin position="483"/>
        <end position="505"/>
    </location>
</feature>
<evidence type="ECO:0000256" key="7">
    <source>
        <dbReference type="SAM" id="MobiDB-lite"/>
    </source>
</evidence>
<dbReference type="InterPro" id="IPR051767">
    <property type="entry name" value="Nucleoporin_NUP42"/>
</dbReference>
<dbReference type="Proteomes" id="UP000019375">
    <property type="component" value="Unassembled WGS sequence"/>
</dbReference>
<dbReference type="OrthoDB" id="20729at2759"/>
<evidence type="ECO:0000256" key="1">
    <source>
        <dbReference type="ARBA" id="ARBA00004123"/>
    </source>
</evidence>
<accession>A0A8J2T4B3</accession>
<proteinExistence type="predicted"/>
<dbReference type="AlphaFoldDB" id="A0A8J2T4B3"/>
<feature type="compositionally biased region" description="Polar residues" evidence="7">
    <location>
        <begin position="271"/>
        <end position="280"/>
    </location>
</feature>
<sequence>MSYTNSGRVPCKYFQQGRCTRGNSCKFAHVRSNGTTTTGEGTQNMSEADIYRSFVSPSSLNKIERTIANDIRDVENFQQKPLTSAYSYGVPCALNLISGRDYSPEESRFDFYKSQRQGTGQQYIAQINAREKDMQKCLSHVKSHPDWAARYLQKNTKDLVETGQRSMKNEFVNFPIDLGGGNTFGTSTFGTSTQTSSGPFGRPTSAGAFGTPAFGASSFGTPPGGPVNTGSSVKPPIVRENPFGSKKLNNMFGTSSNPFIANSKSTTGAFGQPAFGSTSRPGAEGSSFGKPAFGSSAPTTSASSAFGKPAFGSSAPPASGGSAFGKPAFGSSASPTNGGSAFGTPAFGSSPAVANVTSAFGKPAFASTNSNAFGGVAFGKQAFGSASTPFNNLQTSGNTTFGQPTFGSTSLSAMGAPPFGKAAFSSTSTQNDSTTSAFGQPSFKSSSPFNGNGNSQATATFGSSNVTAVQAGLPFGSGNSPFGSTTVNSSSPFTQIQSNAQSTPFEPSAFVSKAQLQNPSSAVPSSAGTTFRIQESFSKASTPLQTQVRQRKFIQGKPAAEDNLTAKELDQQTLRCFRSSHFSLGNVPDIPPPLELVT</sequence>
<feature type="region of interest" description="Disordered" evidence="7">
    <location>
        <begin position="271"/>
        <end position="300"/>
    </location>
</feature>
<evidence type="ECO:0000259" key="8">
    <source>
        <dbReference type="PROSITE" id="PS50103"/>
    </source>
</evidence>
<organism evidence="9 10">
    <name type="scientific">Zygosaccharomyces bailii (strain CLIB 213 / ATCC 58445 / CBS 680 / BCRC 21525 / NBRC 1098 / NCYC 1416 / NRRL Y-2227)</name>
    <dbReference type="NCBI Taxonomy" id="1333698"/>
    <lineage>
        <taxon>Eukaryota</taxon>
        <taxon>Fungi</taxon>
        <taxon>Dikarya</taxon>
        <taxon>Ascomycota</taxon>
        <taxon>Saccharomycotina</taxon>
        <taxon>Saccharomycetes</taxon>
        <taxon>Saccharomycetales</taxon>
        <taxon>Saccharomycetaceae</taxon>
        <taxon>Zygosaccharomyces</taxon>
    </lineage>
</organism>
<evidence type="ECO:0000313" key="10">
    <source>
        <dbReference type="Proteomes" id="UP000019375"/>
    </source>
</evidence>
<keyword evidence="3 6" id="KW-0863">Zinc-finger</keyword>
<keyword evidence="2 6" id="KW-0479">Metal-binding</keyword>
<dbReference type="Pfam" id="PF00642">
    <property type="entry name" value="zf-CCCH"/>
    <property type="match status" value="1"/>
</dbReference>
<dbReference type="PANTHER" id="PTHR46527:SF1">
    <property type="entry name" value="NUCLEOPORIN NUP42"/>
    <property type="match status" value="1"/>
</dbReference>
<dbReference type="GO" id="GO:0008270">
    <property type="term" value="F:zinc ion binding"/>
    <property type="evidence" value="ECO:0007669"/>
    <property type="project" value="UniProtKB-KW"/>
</dbReference>
<dbReference type="PROSITE" id="PS50103">
    <property type="entry name" value="ZF_C3H1"/>
    <property type="match status" value="1"/>
</dbReference>
<evidence type="ECO:0000256" key="3">
    <source>
        <dbReference type="ARBA" id="ARBA00022771"/>
    </source>
</evidence>
<keyword evidence="4 6" id="KW-0862">Zinc</keyword>
<dbReference type="SMART" id="SM00356">
    <property type="entry name" value="ZnF_C3H1"/>
    <property type="match status" value="1"/>
</dbReference>